<protein>
    <submittedName>
        <fullName evidence="2">Transcriptional regulator</fullName>
    </submittedName>
</protein>
<organism evidence="2 3">
    <name type="scientific">Chelatococcus reniformis</name>
    <dbReference type="NCBI Taxonomy" id="1494448"/>
    <lineage>
        <taxon>Bacteria</taxon>
        <taxon>Pseudomonadati</taxon>
        <taxon>Pseudomonadota</taxon>
        <taxon>Alphaproteobacteria</taxon>
        <taxon>Hyphomicrobiales</taxon>
        <taxon>Chelatococcaceae</taxon>
        <taxon>Chelatococcus</taxon>
    </lineage>
</organism>
<evidence type="ECO:0000259" key="1">
    <source>
        <dbReference type="SMART" id="SM00347"/>
    </source>
</evidence>
<dbReference type="PANTHER" id="PTHR33164:SF105">
    <property type="entry name" value="TRANSCRIPTIONAL REPRESSOR PROTEIN-RELATED"/>
    <property type="match status" value="1"/>
</dbReference>
<dbReference type="AlphaFoldDB" id="A0A916XLD4"/>
<dbReference type="GO" id="GO:0006950">
    <property type="term" value="P:response to stress"/>
    <property type="evidence" value="ECO:0007669"/>
    <property type="project" value="TreeGrafter"/>
</dbReference>
<comment type="caution">
    <text evidence="2">The sequence shown here is derived from an EMBL/GenBank/DDBJ whole genome shotgun (WGS) entry which is preliminary data.</text>
</comment>
<dbReference type="Gene3D" id="1.10.10.10">
    <property type="entry name" value="Winged helix-like DNA-binding domain superfamily/Winged helix DNA-binding domain"/>
    <property type="match status" value="1"/>
</dbReference>
<dbReference type="GO" id="GO:0003700">
    <property type="term" value="F:DNA-binding transcription factor activity"/>
    <property type="evidence" value="ECO:0007669"/>
    <property type="project" value="InterPro"/>
</dbReference>
<proteinExistence type="predicted"/>
<keyword evidence="3" id="KW-1185">Reference proteome</keyword>
<name>A0A916XLD4_9HYPH</name>
<gene>
    <name evidence="2" type="ORF">GCM10010994_47250</name>
</gene>
<dbReference type="InterPro" id="IPR036388">
    <property type="entry name" value="WH-like_DNA-bd_sf"/>
</dbReference>
<dbReference type="InterPro" id="IPR039422">
    <property type="entry name" value="MarR/SlyA-like"/>
</dbReference>
<dbReference type="InterPro" id="IPR036390">
    <property type="entry name" value="WH_DNA-bd_sf"/>
</dbReference>
<reference evidence="2" key="1">
    <citation type="journal article" date="2014" name="Int. J. Syst. Evol. Microbiol.">
        <title>Complete genome sequence of Corynebacterium casei LMG S-19264T (=DSM 44701T), isolated from a smear-ripened cheese.</title>
        <authorList>
            <consortium name="US DOE Joint Genome Institute (JGI-PGF)"/>
            <person name="Walter F."/>
            <person name="Albersmeier A."/>
            <person name="Kalinowski J."/>
            <person name="Ruckert C."/>
        </authorList>
    </citation>
    <scope>NUCLEOTIDE SEQUENCE</scope>
    <source>
        <strain evidence="2">CGMCC 1.12919</strain>
    </source>
</reference>
<sequence>MNTTPPETAAEPARPANNATIAHLGRVCACLHTRMTARALTRVYDELLRPSGLKVTQLSLLAAIEQGICGSISTLADRLAFERTTLTRNLQLLREAGLIVPREGTGRAVAYELSPEGRAALARALPLWKKAQDMIEASVGPQVWTETRDSLKALRKAARQVA</sequence>
<dbReference type="InterPro" id="IPR000835">
    <property type="entry name" value="HTH_MarR-typ"/>
</dbReference>
<dbReference type="SUPFAM" id="SSF46785">
    <property type="entry name" value="Winged helix' DNA-binding domain"/>
    <property type="match status" value="1"/>
</dbReference>
<dbReference type="RefSeq" id="WP_188611638.1">
    <property type="nucleotide sequence ID" value="NZ_BMGG01000009.1"/>
</dbReference>
<evidence type="ECO:0000313" key="3">
    <source>
        <dbReference type="Proteomes" id="UP000637002"/>
    </source>
</evidence>
<dbReference type="EMBL" id="BMGG01000009">
    <property type="protein sequence ID" value="GGC83919.1"/>
    <property type="molecule type" value="Genomic_DNA"/>
</dbReference>
<feature type="domain" description="HTH marR-type" evidence="1">
    <location>
        <begin position="46"/>
        <end position="144"/>
    </location>
</feature>
<dbReference type="PANTHER" id="PTHR33164">
    <property type="entry name" value="TRANSCRIPTIONAL REGULATOR, MARR FAMILY"/>
    <property type="match status" value="1"/>
</dbReference>
<dbReference type="SMART" id="SM00347">
    <property type="entry name" value="HTH_MARR"/>
    <property type="match status" value="1"/>
</dbReference>
<evidence type="ECO:0000313" key="2">
    <source>
        <dbReference type="EMBL" id="GGC83919.1"/>
    </source>
</evidence>
<dbReference type="Proteomes" id="UP000637002">
    <property type="component" value="Unassembled WGS sequence"/>
</dbReference>
<accession>A0A916XLD4</accession>
<reference evidence="2" key="2">
    <citation type="submission" date="2020-09" db="EMBL/GenBank/DDBJ databases">
        <authorList>
            <person name="Sun Q."/>
            <person name="Zhou Y."/>
        </authorList>
    </citation>
    <scope>NUCLEOTIDE SEQUENCE</scope>
    <source>
        <strain evidence="2">CGMCC 1.12919</strain>
    </source>
</reference>